<feature type="domain" description="Thiamine pyrophosphate enzyme N-terminal TPP-binding" evidence="8">
    <location>
        <begin position="1"/>
        <end position="104"/>
    </location>
</feature>
<evidence type="ECO:0000313" key="10">
    <source>
        <dbReference type="Proteomes" id="UP000187059"/>
    </source>
</evidence>
<dbReference type="AlphaFoldDB" id="A0A1P8UMP4"/>
<dbReference type="GO" id="GO:0030976">
    <property type="term" value="F:thiamine pyrophosphate binding"/>
    <property type="evidence" value="ECO:0007669"/>
    <property type="project" value="InterPro"/>
</dbReference>
<geneLocation type="plasmid" evidence="10">
    <name>ppaby1</name>
</geneLocation>
<dbReference type="CDD" id="cd02004">
    <property type="entry name" value="TPP_BZL_OCoD_HPCL"/>
    <property type="match status" value="1"/>
</dbReference>
<keyword evidence="4 5" id="KW-0786">Thiamine pyrophosphate</keyword>
<evidence type="ECO:0000256" key="5">
    <source>
        <dbReference type="RuleBase" id="RU362132"/>
    </source>
</evidence>
<dbReference type="InterPro" id="IPR012001">
    <property type="entry name" value="Thiamin_PyroP_enz_TPP-bd_dom"/>
</dbReference>
<dbReference type="SUPFAM" id="SSF52518">
    <property type="entry name" value="Thiamin diphosphate-binding fold (THDP-binding)"/>
    <property type="match status" value="2"/>
</dbReference>
<evidence type="ECO:0000256" key="3">
    <source>
        <dbReference type="ARBA" id="ARBA00022679"/>
    </source>
</evidence>
<dbReference type="OrthoDB" id="4494979at2"/>
<dbReference type="RefSeq" id="WP_076694652.1">
    <property type="nucleotide sequence ID" value="NZ_CP015091.1"/>
</dbReference>
<dbReference type="GO" id="GO:0009097">
    <property type="term" value="P:isoleucine biosynthetic process"/>
    <property type="evidence" value="ECO:0007669"/>
    <property type="project" value="TreeGrafter"/>
</dbReference>
<evidence type="ECO:0000259" key="7">
    <source>
        <dbReference type="Pfam" id="PF02775"/>
    </source>
</evidence>
<evidence type="ECO:0000313" key="9">
    <source>
        <dbReference type="EMBL" id="APZ50679.1"/>
    </source>
</evidence>
<dbReference type="Pfam" id="PF00205">
    <property type="entry name" value="TPP_enzyme_M"/>
    <property type="match status" value="1"/>
</dbReference>
<proteinExistence type="inferred from homology"/>
<protein>
    <submittedName>
        <fullName evidence="9">Acetolactate synthase-1/2/3 large subunit</fullName>
        <ecNumber evidence="9">2.2.1.6</ecNumber>
    </submittedName>
</protein>
<gene>
    <name evidence="9" type="ORF">Ga0080574_TMP345</name>
</gene>
<dbReference type="Pfam" id="PF02776">
    <property type="entry name" value="TPP_enzyme_N"/>
    <property type="match status" value="1"/>
</dbReference>
<dbReference type="GO" id="GO:0009099">
    <property type="term" value="P:L-valine biosynthetic process"/>
    <property type="evidence" value="ECO:0007669"/>
    <property type="project" value="TreeGrafter"/>
</dbReference>
<evidence type="ECO:0000256" key="2">
    <source>
        <dbReference type="ARBA" id="ARBA00007812"/>
    </source>
</evidence>
<dbReference type="SUPFAM" id="SSF52467">
    <property type="entry name" value="DHS-like NAD/FAD-binding domain"/>
    <property type="match status" value="1"/>
</dbReference>
<evidence type="ECO:0000256" key="1">
    <source>
        <dbReference type="ARBA" id="ARBA00001964"/>
    </source>
</evidence>
<feature type="domain" description="Thiamine pyrophosphate enzyme TPP-binding" evidence="7">
    <location>
        <begin position="383"/>
        <end position="530"/>
    </location>
</feature>
<comment type="similarity">
    <text evidence="2 5">Belongs to the TPP enzyme family.</text>
</comment>
<keyword evidence="10" id="KW-1185">Reference proteome</keyword>
<dbReference type="Gene3D" id="3.40.50.970">
    <property type="match status" value="2"/>
</dbReference>
<dbReference type="EC" id="2.2.1.6" evidence="9"/>
<dbReference type="GO" id="GO:0003984">
    <property type="term" value="F:acetolactate synthase activity"/>
    <property type="evidence" value="ECO:0007669"/>
    <property type="project" value="UniProtKB-EC"/>
</dbReference>
<dbReference type="PANTHER" id="PTHR18968">
    <property type="entry name" value="THIAMINE PYROPHOSPHATE ENZYMES"/>
    <property type="match status" value="1"/>
</dbReference>
<dbReference type="InterPro" id="IPR029061">
    <property type="entry name" value="THDP-binding"/>
</dbReference>
<name>A0A1P8UMP4_9RHOB</name>
<dbReference type="InterPro" id="IPR029035">
    <property type="entry name" value="DHS-like_NAD/FAD-binding_dom"/>
</dbReference>
<keyword evidence="3 9" id="KW-0808">Transferase</keyword>
<dbReference type="PANTHER" id="PTHR18968:SF13">
    <property type="entry name" value="ACETOLACTATE SYNTHASE CATALYTIC SUBUNIT, MITOCHONDRIAL"/>
    <property type="match status" value="1"/>
</dbReference>
<dbReference type="GO" id="GO:0050660">
    <property type="term" value="F:flavin adenine dinucleotide binding"/>
    <property type="evidence" value="ECO:0007669"/>
    <property type="project" value="TreeGrafter"/>
</dbReference>
<dbReference type="GO" id="GO:0000287">
    <property type="term" value="F:magnesium ion binding"/>
    <property type="evidence" value="ECO:0007669"/>
    <property type="project" value="InterPro"/>
</dbReference>
<dbReference type="Proteomes" id="UP000187059">
    <property type="component" value="Plasmid pPABY1"/>
</dbReference>
<accession>A0A1P8UMP4</accession>
<evidence type="ECO:0000259" key="6">
    <source>
        <dbReference type="Pfam" id="PF00205"/>
    </source>
</evidence>
<dbReference type="PROSITE" id="PS00187">
    <property type="entry name" value="TPP_ENZYMES"/>
    <property type="match status" value="1"/>
</dbReference>
<comment type="cofactor">
    <cofactor evidence="1">
        <name>thiamine diphosphate</name>
        <dbReference type="ChEBI" id="CHEBI:58937"/>
    </cofactor>
</comment>
<dbReference type="GO" id="GO:0005948">
    <property type="term" value="C:acetolactate synthase complex"/>
    <property type="evidence" value="ECO:0007669"/>
    <property type="project" value="TreeGrafter"/>
</dbReference>
<dbReference type="Gene3D" id="3.40.50.1220">
    <property type="entry name" value="TPP-binding domain"/>
    <property type="match status" value="1"/>
</dbReference>
<evidence type="ECO:0000256" key="4">
    <source>
        <dbReference type="ARBA" id="ARBA00023052"/>
    </source>
</evidence>
<keyword evidence="9" id="KW-0614">Plasmid</keyword>
<dbReference type="KEGG" id="paby:Ga0080574_TMP345"/>
<dbReference type="InterPro" id="IPR045229">
    <property type="entry name" value="TPP_enz"/>
</dbReference>
<dbReference type="EMBL" id="CP015091">
    <property type="protein sequence ID" value="APZ50679.1"/>
    <property type="molecule type" value="Genomic_DNA"/>
</dbReference>
<dbReference type="Pfam" id="PF02775">
    <property type="entry name" value="TPP_enzyme_C"/>
    <property type="match status" value="1"/>
</dbReference>
<dbReference type="InterPro" id="IPR000399">
    <property type="entry name" value="TPP-bd_CS"/>
</dbReference>
<dbReference type="InterPro" id="IPR012000">
    <property type="entry name" value="Thiamin_PyroP_enz_cen_dom"/>
</dbReference>
<dbReference type="NCBIfam" id="NF004807">
    <property type="entry name" value="PRK06154.1"/>
    <property type="match status" value="1"/>
</dbReference>
<feature type="domain" description="Thiamine pyrophosphate enzyme central" evidence="6">
    <location>
        <begin position="184"/>
        <end position="316"/>
    </location>
</feature>
<dbReference type="CDD" id="cd07035">
    <property type="entry name" value="TPP_PYR_POX_like"/>
    <property type="match status" value="1"/>
</dbReference>
<evidence type="ECO:0000259" key="8">
    <source>
        <dbReference type="Pfam" id="PF02776"/>
    </source>
</evidence>
<dbReference type="InterPro" id="IPR011766">
    <property type="entry name" value="TPP_enzyme_TPP-bd"/>
</dbReference>
<sequence>MKVGEAIAEILKREGIEVVAGYPLNHMLEYSAKADIRPIIVRQERVGLHMADAISRMTSGEKIGVFVMQHGPGAENAFGGVAQAYGESVPLLVMPMGYDRKAAHVEPNFNSVTSMRSVTKSAEPITSGADVPDIMRRAFSRLRNGRGGPVLVEIPKDIWQEEVPEPLDYVPAKIARSMPDPAEIEAAVDLLLSAERPVIYAGQGVHYAKAWPELKEFVELSGIPICTSLEGKSAFPETHELALGSGGAAIPRTVRHFLDRSDVIFGVGCSFTKTSFGVAMPSGKKVIHNTNDANHLAKDIPLEIGLLGDSRLTLTAMLDVMKARLSGPRDRSAVVAEIKEVHEGWLAEWLPKLTSDEAPLSPYRVLWDLQKTVDMPNTIITHDAGSPRDQLSPFWQSETPLSYIGWGKTTQLGYGLGLAMGAKVACPDKLCINVWGDAAIGFTGMDFETCVRERIPIMSVLLNNYCMALELDVMPVSTEKFRSTDISGNYADMATAFGGYGERVTRPEDIVPAIRRGIEKTQQGIPVLLEFMTSKETVTSRYKVEELTI</sequence>
<reference evidence="9 10" key="1">
    <citation type="submission" date="2016-04" db="EMBL/GenBank/DDBJ databases">
        <title>Deep-sea bacteria in the southern Pacific.</title>
        <authorList>
            <person name="Tang K."/>
        </authorList>
    </citation>
    <scope>NUCLEOTIDE SEQUENCE [LARGE SCALE GENOMIC DNA]</scope>
    <source>
        <strain evidence="9 10">JLT2014</strain>
        <plasmid evidence="10">ppaby1</plasmid>
    </source>
</reference>
<organism evidence="9 10">
    <name type="scientific">Salipiger abyssi</name>
    <dbReference type="NCBI Taxonomy" id="1250539"/>
    <lineage>
        <taxon>Bacteria</taxon>
        <taxon>Pseudomonadati</taxon>
        <taxon>Pseudomonadota</taxon>
        <taxon>Alphaproteobacteria</taxon>
        <taxon>Rhodobacterales</taxon>
        <taxon>Roseobacteraceae</taxon>
        <taxon>Salipiger</taxon>
    </lineage>
</organism>